<sequence length="55" mass="6395">MIFPFGLWRVVIEAQISCAKQLYIYTHLQENIHELTFTVPSNGLKFPFLAILITQ</sequence>
<dbReference type="STRING" id="888741.HMPREF9098_1667"/>
<dbReference type="AlphaFoldDB" id="F0F0N2"/>
<protein>
    <submittedName>
        <fullName evidence="1">Uncharacterized protein</fullName>
    </submittedName>
</protein>
<dbReference type="EMBL" id="AEWV01000030">
    <property type="protein sequence ID" value="EGC16864.1"/>
    <property type="molecule type" value="Genomic_DNA"/>
</dbReference>
<accession>F0F0N2</accession>
<keyword evidence="2" id="KW-1185">Reference proteome</keyword>
<evidence type="ECO:0000313" key="2">
    <source>
        <dbReference type="Proteomes" id="UP000004088"/>
    </source>
</evidence>
<proteinExistence type="predicted"/>
<name>F0F0N2_9NEIS</name>
<evidence type="ECO:0000313" key="1">
    <source>
        <dbReference type="EMBL" id="EGC16864.1"/>
    </source>
</evidence>
<dbReference type="HOGENOM" id="CLU_3026228_0_0_4"/>
<gene>
    <name evidence="1" type="ORF">HMPREF9098_1667</name>
</gene>
<organism evidence="1 2">
    <name type="scientific">Kingella denitrificans ATCC 33394</name>
    <dbReference type="NCBI Taxonomy" id="888741"/>
    <lineage>
        <taxon>Bacteria</taxon>
        <taxon>Pseudomonadati</taxon>
        <taxon>Pseudomonadota</taxon>
        <taxon>Betaproteobacteria</taxon>
        <taxon>Neisseriales</taxon>
        <taxon>Neisseriaceae</taxon>
        <taxon>Kingella</taxon>
    </lineage>
</organism>
<comment type="caution">
    <text evidence="1">The sequence shown here is derived from an EMBL/GenBank/DDBJ whole genome shotgun (WGS) entry which is preliminary data.</text>
</comment>
<dbReference type="Proteomes" id="UP000004088">
    <property type="component" value="Unassembled WGS sequence"/>
</dbReference>
<reference evidence="1 2" key="1">
    <citation type="submission" date="2011-01" db="EMBL/GenBank/DDBJ databases">
        <authorList>
            <person name="Muzny D."/>
            <person name="Qin X."/>
            <person name="Deng J."/>
            <person name="Jiang H."/>
            <person name="Liu Y."/>
            <person name="Qu J."/>
            <person name="Song X.-Z."/>
            <person name="Zhang L."/>
            <person name="Thornton R."/>
            <person name="Coyle M."/>
            <person name="Francisco L."/>
            <person name="Jackson L."/>
            <person name="Javaid M."/>
            <person name="Korchina V."/>
            <person name="Kovar C."/>
            <person name="Mata R."/>
            <person name="Mathew T."/>
            <person name="Ngo R."/>
            <person name="Nguyen L."/>
            <person name="Nguyen N."/>
            <person name="Okwuonu G."/>
            <person name="Ongeri F."/>
            <person name="Pham C."/>
            <person name="Simmons D."/>
            <person name="Wilczek-Boney K."/>
            <person name="Hale W."/>
            <person name="Jakkamsetti A."/>
            <person name="Pham P."/>
            <person name="Ruth R."/>
            <person name="San Lucas F."/>
            <person name="Warren J."/>
            <person name="Zhang J."/>
            <person name="Zhao Z."/>
            <person name="Zhou C."/>
            <person name="Zhu D."/>
            <person name="Lee S."/>
            <person name="Bess C."/>
            <person name="Blankenburg K."/>
            <person name="Forbes L."/>
            <person name="Fu Q."/>
            <person name="Gubbala S."/>
            <person name="Hirani K."/>
            <person name="Jayaseelan J.C."/>
            <person name="Lara F."/>
            <person name="Munidasa M."/>
            <person name="Palculict T."/>
            <person name="Patil S."/>
            <person name="Pu L.-L."/>
            <person name="Saada N."/>
            <person name="Tang L."/>
            <person name="Weissenberger G."/>
            <person name="Zhu Y."/>
            <person name="Hemphill L."/>
            <person name="Shang Y."/>
            <person name="Youmans B."/>
            <person name="Ayvaz T."/>
            <person name="Ross M."/>
            <person name="Santibanez J."/>
            <person name="Aqrawi P."/>
            <person name="Gross S."/>
            <person name="Joshi V."/>
            <person name="Fowler G."/>
            <person name="Nazareth L."/>
            <person name="Reid J."/>
            <person name="Worley K."/>
            <person name="Petrosino J."/>
            <person name="Highlander S."/>
            <person name="Gibbs R."/>
        </authorList>
    </citation>
    <scope>NUCLEOTIDE SEQUENCE [LARGE SCALE GENOMIC DNA]</scope>
    <source>
        <strain evidence="1 2">ATCC 33394</strain>
    </source>
</reference>